<dbReference type="AlphaFoldDB" id="A0A8A1MBJ1"/>
<dbReference type="EMBL" id="CP069114">
    <property type="protein sequence ID" value="QSS63938.1"/>
    <property type="molecule type" value="Genomic_DNA"/>
</dbReference>
<feature type="compositionally biased region" description="Basic and acidic residues" evidence="1">
    <location>
        <begin position="82"/>
        <end position="108"/>
    </location>
</feature>
<feature type="compositionally biased region" description="Basic and acidic residues" evidence="1">
    <location>
        <begin position="11"/>
        <end position="31"/>
    </location>
</feature>
<evidence type="ECO:0000256" key="1">
    <source>
        <dbReference type="SAM" id="MobiDB-lite"/>
    </source>
</evidence>
<dbReference type="VEuPathDB" id="FungiDB:I7I51_00999"/>
<gene>
    <name evidence="2" type="ORF">I7I51_00999</name>
</gene>
<feature type="non-terminal residue" evidence="2">
    <location>
        <position position="541"/>
    </location>
</feature>
<feature type="compositionally biased region" description="Polar residues" evidence="1">
    <location>
        <begin position="508"/>
        <end position="527"/>
    </location>
</feature>
<feature type="region of interest" description="Disordered" evidence="1">
    <location>
        <begin position="445"/>
        <end position="541"/>
    </location>
</feature>
<evidence type="ECO:0000313" key="2">
    <source>
        <dbReference type="EMBL" id="QSS63938.1"/>
    </source>
</evidence>
<feature type="region of interest" description="Disordered" evidence="1">
    <location>
        <begin position="297"/>
        <end position="331"/>
    </location>
</feature>
<reference evidence="2" key="1">
    <citation type="submission" date="2021-01" db="EMBL/GenBank/DDBJ databases">
        <title>Chromosome-level genome assembly of a human fungal pathogen reveals clustering of transcriptionally co-regulated genes.</title>
        <authorList>
            <person name="Voorhies M."/>
            <person name="Cohen S."/>
            <person name="Shea T.P."/>
            <person name="Petrus S."/>
            <person name="Munoz J.F."/>
            <person name="Poplawski S."/>
            <person name="Goldman W.E."/>
            <person name="Michael T."/>
            <person name="Cuomo C.A."/>
            <person name="Sil A."/>
            <person name="Beyhan S."/>
        </authorList>
    </citation>
    <scope>NUCLEOTIDE SEQUENCE</scope>
    <source>
        <strain evidence="2">WU24</strain>
    </source>
</reference>
<dbReference type="Proteomes" id="UP000663671">
    <property type="component" value="Chromosome 1"/>
</dbReference>
<feature type="compositionally biased region" description="Low complexity" evidence="1">
    <location>
        <begin position="72"/>
        <end position="81"/>
    </location>
</feature>
<feature type="region of interest" description="Disordered" evidence="1">
    <location>
        <begin position="1"/>
        <end position="31"/>
    </location>
</feature>
<sequence>MEQRVAAQLAAERDRVQREAGERASEAHRAETARLQQIAEHMDRRAREAEEKAASHAAELVRVQKEADERAAQAAEQVRAQWDAERAAQQAHRHEETEAMARRAREAEDRVAAQAAELELLRKEATEGAVQGAGGSAMALAQLQNETLEGPAEPAPENIPLPLDDDTTMAGLAPENVPLPPDDTPMAPENVPLPPGDDTPMAEPARRVTQLDVSGLMARWRERAALLDTDDAPLPRNTHTPVKRRRAKLAGIRKSRMQYKQGRRAVNRTANHISAINDQSQQNADNRGSVPRLQIDESCGADVPAPPSHPQGVQSETNQARATDAPAAGDDAEVERAIADNLDEMLEGDAEQRAAGEHDVQERTRWEREQRALLEIEHGALVENTRIESEKRVAQERALALAQLQSQVADETTDSAQRESNTATATLSRPITRFDARSVITGWRQRGSVLGNDEARPPRDTHKKTPTGHQRVNPAGIKKSRTAKQAANRAGGHIAAMHTRLGWHPEDPSSTPVPQIREPSSATNMPATQAAVPNQLEGNAE</sequence>
<protein>
    <submittedName>
        <fullName evidence="2">Uncharacterized protein</fullName>
    </submittedName>
</protein>
<organism evidence="2 3">
    <name type="scientific">Ajellomyces capsulatus</name>
    <name type="common">Darling's disease fungus</name>
    <name type="synonym">Histoplasma capsulatum</name>
    <dbReference type="NCBI Taxonomy" id="5037"/>
    <lineage>
        <taxon>Eukaryota</taxon>
        <taxon>Fungi</taxon>
        <taxon>Dikarya</taxon>
        <taxon>Ascomycota</taxon>
        <taxon>Pezizomycotina</taxon>
        <taxon>Eurotiomycetes</taxon>
        <taxon>Eurotiomycetidae</taxon>
        <taxon>Onygenales</taxon>
        <taxon>Ajellomycetaceae</taxon>
        <taxon>Histoplasma</taxon>
    </lineage>
</organism>
<accession>A0A8A1MBJ1</accession>
<evidence type="ECO:0000313" key="3">
    <source>
        <dbReference type="Proteomes" id="UP000663671"/>
    </source>
</evidence>
<proteinExistence type="predicted"/>
<name>A0A8A1MBJ1_AJECA</name>
<feature type="region of interest" description="Disordered" evidence="1">
    <location>
        <begin position="65"/>
        <end position="108"/>
    </location>
</feature>
<feature type="compositionally biased region" description="Polar residues" evidence="1">
    <location>
        <begin position="311"/>
        <end position="321"/>
    </location>
</feature>